<dbReference type="Gene3D" id="3.30.2350.10">
    <property type="entry name" value="Pseudouridine synthase"/>
    <property type="match status" value="1"/>
</dbReference>
<protein>
    <recommendedName>
        <fullName evidence="5">tRNA pseudouridine synthase B</fullName>
        <ecNumber evidence="5">5.4.99.25</ecNumber>
    </recommendedName>
    <alternativeName>
        <fullName evidence="5">tRNA pseudouridine(55) synthase</fullName>
        <shortName evidence="5">Psi55 synthase</shortName>
    </alternativeName>
    <alternativeName>
        <fullName evidence="5">tRNA pseudouridylate synthase</fullName>
    </alternativeName>
    <alternativeName>
        <fullName evidence="5">tRNA-uridine isomerase</fullName>
    </alternativeName>
</protein>
<comment type="similarity">
    <text evidence="2 5">Belongs to the pseudouridine synthase TruB family. Type 1 subfamily.</text>
</comment>
<dbReference type="NCBIfam" id="TIGR00431">
    <property type="entry name" value="TruB"/>
    <property type="match status" value="1"/>
</dbReference>
<proteinExistence type="inferred from homology"/>
<dbReference type="HAMAP" id="MF_01080">
    <property type="entry name" value="TruB_bact"/>
    <property type="match status" value="1"/>
</dbReference>
<evidence type="ECO:0000256" key="3">
    <source>
        <dbReference type="ARBA" id="ARBA00022694"/>
    </source>
</evidence>
<dbReference type="AlphaFoldDB" id="A0A0X8FEP4"/>
<evidence type="ECO:0000256" key="4">
    <source>
        <dbReference type="ARBA" id="ARBA00023235"/>
    </source>
</evidence>
<feature type="domain" description="tRNA pseudouridylate synthase B C-terminal" evidence="7">
    <location>
        <begin position="180"/>
        <end position="223"/>
    </location>
</feature>
<dbReference type="RefSeq" id="WP_060778221.1">
    <property type="nucleotide sequence ID" value="NZ_CAJHLF010000002.1"/>
</dbReference>
<dbReference type="PANTHER" id="PTHR13767:SF2">
    <property type="entry name" value="PSEUDOURIDYLATE SYNTHASE TRUB1"/>
    <property type="match status" value="1"/>
</dbReference>
<evidence type="ECO:0000256" key="2">
    <source>
        <dbReference type="ARBA" id="ARBA00005642"/>
    </source>
</evidence>
<dbReference type="EMBL" id="JAOTML010000001">
    <property type="protein sequence ID" value="MCY3052602.1"/>
    <property type="molecule type" value="Genomic_DNA"/>
</dbReference>
<feature type="domain" description="Pseudouridine synthase II N-terminal" evidence="6">
    <location>
        <begin position="23"/>
        <end position="179"/>
    </location>
</feature>
<name>A0A0X8FEP4_9LACT</name>
<dbReference type="EC" id="5.4.99.25" evidence="5"/>
<reference evidence="8" key="2">
    <citation type="submission" date="2022-09" db="EMBL/GenBank/DDBJ databases">
        <title>Aerococcus urinae taxonomy study.</title>
        <authorList>
            <person name="Christensen J."/>
            <person name="Senneby E."/>
        </authorList>
    </citation>
    <scope>NUCLEOTIDE SEQUENCE</scope>
    <source>
        <strain evidence="8">NLD-066-U95</strain>
    </source>
</reference>
<dbReference type="CDD" id="cd02573">
    <property type="entry name" value="PseudoU_synth_EcTruB"/>
    <property type="match status" value="1"/>
</dbReference>
<gene>
    <name evidence="5 9" type="primary">truB</name>
    <name evidence="9" type="ORF">I6G68_05820</name>
    <name evidence="8" type="ORF">ODY43_01095</name>
</gene>
<dbReference type="InterPro" id="IPR032819">
    <property type="entry name" value="TruB_C"/>
</dbReference>
<dbReference type="Proteomes" id="UP000594771">
    <property type="component" value="Chromosome"/>
</dbReference>
<dbReference type="Pfam" id="PF16198">
    <property type="entry name" value="TruB_C_2"/>
    <property type="match status" value="1"/>
</dbReference>
<feature type="active site" description="Nucleophile" evidence="5">
    <location>
        <position position="38"/>
    </location>
</feature>
<dbReference type="PANTHER" id="PTHR13767">
    <property type="entry name" value="TRNA-PSEUDOURIDINE SYNTHASE"/>
    <property type="match status" value="1"/>
</dbReference>
<accession>A0A0X8FEP4</accession>
<keyword evidence="4 5" id="KW-0413">Isomerase</keyword>
<evidence type="ECO:0000256" key="5">
    <source>
        <dbReference type="HAMAP-Rule" id="MF_01080"/>
    </source>
</evidence>
<dbReference type="GeneID" id="35767416"/>
<evidence type="ECO:0000313" key="11">
    <source>
        <dbReference type="Proteomes" id="UP001069145"/>
    </source>
</evidence>
<evidence type="ECO:0000256" key="1">
    <source>
        <dbReference type="ARBA" id="ARBA00000385"/>
    </source>
</evidence>
<organism evidence="9 10">
    <name type="scientific">Aerococcus urinae</name>
    <dbReference type="NCBI Taxonomy" id="1376"/>
    <lineage>
        <taxon>Bacteria</taxon>
        <taxon>Bacillati</taxon>
        <taxon>Bacillota</taxon>
        <taxon>Bacilli</taxon>
        <taxon>Lactobacillales</taxon>
        <taxon>Aerococcaceae</taxon>
        <taxon>Aerococcus</taxon>
    </lineage>
</organism>
<reference evidence="9 10" key="1">
    <citation type="submission" date="2020-12" db="EMBL/GenBank/DDBJ databases">
        <title>FDA dAtabase for Regulatory Grade micrObial Sequences (FDA-ARGOS): Supporting development and validation of Infectious Disease Dx tests.</title>
        <authorList>
            <person name="Sproer C."/>
            <person name="Gronow S."/>
            <person name="Severitt S."/>
            <person name="Schroder I."/>
            <person name="Tallon L."/>
            <person name="Sadzewicz L."/>
            <person name="Zhao X."/>
            <person name="Boylan J."/>
            <person name="Ott S."/>
            <person name="Bowen H."/>
            <person name="Vavikolanu K."/>
            <person name="Mehta A."/>
            <person name="Aluvathingal J."/>
            <person name="Nadendla S."/>
            <person name="Lowell S."/>
            <person name="Myers T."/>
            <person name="Yan Y."/>
            <person name="Sichtig H."/>
        </authorList>
    </citation>
    <scope>NUCLEOTIDE SEQUENCE [LARGE SCALE GENOMIC DNA]</scope>
    <source>
        <strain evidence="9 10">FDAARGOS_911</strain>
    </source>
</reference>
<comment type="catalytic activity">
    <reaction evidence="1 5">
        <text>uridine(55) in tRNA = pseudouridine(55) in tRNA</text>
        <dbReference type="Rhea" id="RHEA:42532"/>
        <dbReference type="Rhea" id="RHEA-COMP:10101"/>
        <dbReference type="Rhea" id="RHEA-COMP:10102"/>
        <dbReference type="ChEBI" id="CHEBI:65314"/>
        <dbReference type="ChEBI" id="CHEBI:65315"/>
        <dbReference type="EC" id="5.4.99.25"/>
    </reaction>
</comment>
<dbReference type="GO" id="GO:0160148">
    <property type="term" value="F:tRNA pseudouridine(55) synthase activity"/>
    <property type="evidence" value="ECO:0007669"/>
    <property type="project" value="UniProtKB-EC"/>
</dbReference>
<keyword evidence="3 5" id="KW-0819">tRNA processing</keyword>
<dbReference type="GO" id="GO:1990481">
    <property type="term" value="P:mRNA pseudouridine synthesis"/>
    <property type="evidence" value="ECO:0007669"/>
    <property type="project" value="TreeGrafter"/>
</dbReference>
<dbReference type="GO" id="GO:0031119">
    <property type="term" value="P:tRNA pseudouridine synthesis"/>
    <property type="evidence" value="ECO:0007669"/>
    <property type="project" value="UniProtKB-UniRule"/>
</dbReference>
<dbReference type="InterPro" id="IPR020103">
    <property type="entry name" value="PsdUridine_synth_cat_dom_sf"/>
</dbReference>
<sequence>MDGIIPLWKERGMTSHDCVNALRKLLKTRRVGHTGTLDPNVSGVLPICVNKATKMANWITDKEKVYQGEITLGFQTETEDLDGEIVRQTPVKEAVDGQLIQKAMDSMLGTITQVPPMYSAVKVNGRKLYEYARKGEEVERPKRKVQVYKFDLVEPCLYDKDQQLQTFHFRVRCGKGTYVRTLASDLGKKLGFAATMTDLTRIASSPFTQSQCFTLSEIEDQISQGKNDFIFPIDFLIQDLAHIEISGQLEKLVSNGAVLNKNNLAEEHRDQLPVAFYGQQGLIAIYGQHPSDEEQMKPLRMLI</sequence>
<dbReference type="Proteomes" id="UP001069145">
    <property type="component" value="Unassembled WGS sequence"/>
</dbReference>
<evidence type="ECO:0000259" key="6">
    <source>
        <dbReference type="Pfam" id="PF01509"/>
    </source>
</evidence>
<evidence type="ECO:0000313" key="10">
    <source>
        <dbReference type="Proteomes" id="UP000594771"/>
    </source>
</evidence>
<dbReference type="OrthoDB" id="9802309at2"/>
<dbReference type="SUPFAM" id="SSF55120">
    <property type="entry name" value="Pseudouridine synthase"/>
    <property type="match status" value="1"/>
</dbReference>
<comment type="function">
    <text evidence="5">Responsible for synthesis of pseudouridine from uracil-55 in the psi GC loop of transfer RNAs.</text>
</comment>
<evidence type="ECO:0000313" key="9">
    <source>
        <dbReference type="EMBL" id="QPS00912.1"/>
    </source>
</evidence>
<dbReference type="GO" id="GO:0003723">
    <property type="term" value="F:RNA binding"/>
    <property type="evidence" value="ECO:0007669"/>
    <property type="project" value="InterPro"/>
</dbReference>
<dbReference type="Pfam" id="PF01509">
    <property type="entry name" value="TruB_N"/>
    <property type="match status" value="1"/>
</dbReference>
<dbReference type="FunFam" id="3.30.2350.10:FF:000011">
    <property type="entry name" value="tRNA pseudouridine synthase B"/>
    <property type="match status" value="1"/>
</dbReference>
<dbReference type="EMBL" id="CP065662">
    <property type="protein sequence ID" value="QPS00912.1"/>
    <property type="molecule type" value="Genomic_DNA"/>
</dbReference>
<evidence type="ECO:0000259" key="7">
    <source>
        <dbReference type="Pfam" id="PF16198"/>
    </source>
</evidence>
<keyword evidence="11" id="KW-1185">Reference proteome</keyword>
<dbReference type="KEGG" id="aun:AWM73_04235"/>
<dbReference type="InterPro" id="IPR014780">
    <property type="entry name" value="tRNA_psdUridine_synth_TruB"/>
</dbReference>
<dbReference type="InterPro" id="IPR002501">
    <property type="entry name" value="PsdUridine_synth_N"/>
</dbReference>
<evidence type="ECO:0000313" key="8">
    <source>
        <dbReference type="EMBL" id="MCY3052602.1"/>
    </source>
</evidence>